<reference evidence="7 8" key="1">
    <citation type="submission" date="2018-09" db="EMBL/GenBank/DDBJ databases">
        <title>Paenibacillus SK2017-BO5.</title>
        <authorList>
            <person name="Piskunova J.V."/>
            <person name="Dubiley S.A."/>
            <person name="Severinov K.V."/>
        </authorList>
    </citation>
    <scope>NUCLEOTIDE SEQUENCE [LARGE SCALE GENOMIC DNA]</scope>
    <source>
        <strain evidence="7 8">BO5</strain>
    </source>
</reference>
<sequence length="125" mass="13851">MNDMTSIVHAVTRVAFILMSMFLLVWAFSPEHRPYAAGLTLGTVAGLINARYLSMKVRQLAELAASQTSQRFSLGLVTRMCIVLLAVMIGMKFEQVSLVSTIVGLIVMQVMTIIVSVIMEWRKGE</sequence>
<feature type="transmembrane region" description="Helical" evidence="6">
    <location>
        <begin position="97"/>
        <end position="119"/>
    </location>
</feature>
<feature type="transmembrane region" description="Helical" evidence="6">
    <location>
        <begin position="74"/>
        <end position="91"/>
    </location>
</feature>
<evidence type="ECO:0000256" key="2">
    <source>
        <dbReference type="ARBA" id="ARBA00022475"/>
    </source>
</evidence>
<evidence type="ECO:0000256" key="6">
    <source>
        <dbReference type="SAM" id="Phobius"/>
    </source>
</evidence>
<evidence type="ECO:0000256" key="5">
    <source>
        <dbReference type="ARBA" id="ARBA00023136"/>
    </source>
</evidence>
<keyword evidence="3 6" id="KW-0812">Transmembrane</keyword>
<evidence type="ECO:0000256" key="3">
    <source>
        <dbReference type="ARBA" id="ARBA00022692"/>
    </source>
</evidence>
<evidence type="ECO:0000313" key="7">
    <source>
        <dbReference type="EMBL" id="RJG24896.1"/>
    </source>
</evidence>
<evidence type="ECO:0000256" key="4">
    <source>
        <dbReference type="ARBA" id="ARBA00022989"/>
    </source>
</evidence>
<dbReference type="AlphaFoldDB" id="A0A3A3GKK2"/>
<proteinExistence type="predicted"/>
<gene>
    <name evidence="7" type="ORF">DQX05_08610</name>
</gene>
<protein>
    <submittedName>
        <fullName evidence="7">ATP synthase subunit I</fullName>
    </submittedName>
</protein>
<dbReference type="EMBL" id="QYZD01000005">
    <property type="protein sequence ID" value="RJG24896.1"/>
    <property type="molecule type" value="Genomic_DNA"/>
</dbReference>
<dbReference type="OrthoDB" id="2678639at2"/>
<evidence type="ECO:0000256" key="1">
    <source>
        <dbReference type="ARBA" id="ARBA00004651"/>
    </source>
</evidence>
<feature type="transmembrane region" description="Helical" evidence="6">
    <location>
        <begin position="7"/>
        <end position="29"/>
    </location>
</feature>
<evidence type="ECO:0000313" key="8">
    <source>
        <dbReference type="Proteomes" id="UP000266177"/>
    </source>
</evidence>
<dbReference type="GO" id="GO:0005886">
    <property type="term" value="C:plasma membrane"/>
    <property type="evidence" value="ECO:0007669"/>
    <property type="project" value="UniProtKB-SubCell"/>
</dbReference>
<organism evidence="7 8">
    <name type="scientific">Paenibacillus thiaminolyticus</name>
    <name type="common">Bacillus thiaminolyticus</name>
    <dbReference type="NCBI Taxonomy" id="49283"/>
    <lineage>
        <taxon>Bacteria</taxon>
        <taxon>Bacillati</taxon>
        <taxon>Bacillota</taxon>
        <taxon>Bacilli</taxon>
        <taxon>Bacillales</taxon>
        <taxon>Paenibacillaceae</taxon>
        <taxon>Paenibacillus</taxon>
    </lineage>
</organism>
<accession>A0A3A3GKK2</accession>
<dbReference type="RefSeq" id="WP_119792678.1">
    <property type="nucleotide sequence ID" value="NZ_QYZD01000005.1"/>
</dbReference>
<dbReference type="InterPro" id="IPR005598">
    <property type="entry name" value="ATP_synth_I"/>
</dbReference>
<name>A0A3A3GKK2_PANTH</name>
<dbReference type="Pfam" id="PF03899">
    <property type="entry name" value="ATP-synt_I"/>
    <property type="match status" value="1"/>
</dbReference>
<keyword evidence="2" id="KW-1003">Cell membrane</keyword>
<comment type="caution">
    <text evidence="7">The sequence shown here is derived from an EMBL/GenBank/DDBJ whole genome shotgun (WGS) entry which is preliminary data.</text>
</comment>
<keyword evidence="4 6" id="KW-1133">Transmembrane helix</keyword>
<comment type="subcellular location">
    <subcellularLocation>
        <location evidence="1">Cell membrane</location>
        <topology evidence="1">Multi-pass membrane protein</topology>
    </subcellularLocation>
</comment>
<feature type="transmembrane region" description="Helical" evidence="6">
    <location>
        <begin position="35"/>
        <end position="53"/>
    </location>
</feature>
<keyword evidence="5 6" id="KW-0472">Membrane</keyword>
<dbReference type="Proteomes" id="UP000266177">
    <property type="component" value="Unassembled WGS sequence"/>
</dbReference>